<evidence type="ECO:0000259" key="8">
    <source>
        <dbReference type="Pfam" id="PF13086"/>
    </source>
</evidence>
<dbReference type="PANTHER" id="PTHR43788">
    <property type="entry name" value="DNA2/NAM7 HELICASE FAMILY MEMBER"/>
    <property type="match status" value="1"/>
</dbReference>
<proteinExistence type="inferred from homology"/>
<dbReference type="Proteomes" id="UP000567067">
    <property type="component" value="Unassembled WGS sequence"/>
</dbReference>
<keyword evidence="5" id="KW-0067">ATP-binding</keyword>
<feature type="domain" description="DNA2/NAM7 helicase helicase" evidence="8">
    <location>
        <begin position="177"/>
        <end position="526"/>
    </location>
</feature>
<keyword evidence="3" id="KW-0378">Hydrolase</keyword>
<dbReference type="Gene3D" id="3.40.50.300">
    <property type="entry name" value="P-loop containing nucleotide triphosphate hydrolases"/>
    <property type="match status" value="2"/>
</dbReference>
<dbReference type="InterPro" id="IPR050534">
    <property type="entry name" value="Coronavir_polyprotein_1ab"/>
</dbReference>
<evidence type="ECO:0000256" key="3">
    <source>
        <dbReference type="ARBA" id="ARBA00022801"/>
    </source>
</evidence>
<evidence type="ECO:0000256" key="1">
    <source>
        <dbReference type="ARBA" id="ARBA00007913"/>
    </source>
</evidence>
<comment type="similarity">
    <text evidence="1">Belongs to the DNA2/NAM7 helicase family.</text>
</comment>
<dbReference type="Pfam" id="PF13087">
    <property type="entry name" value="AAA_12"/>
    <property type="match status" value="1"/>
</dbReference>
<feature type="domain" description="DUF2726" evidence="7">
    <location>
        <begin position="791"/>
        <end position="911"/>
    </location>
</feature>
<dbReference type="Gene3D" id="3.40.960.10">
    <property type="entry name" value="VSR Endonuclease"/>
    <property type="match status" value="1"/>
</dbReference>
<dbReference type="InterPro" id="IPR047187">
    <property type="entry name" value="SF1_C_Upf1"/>
</dbReference>
<dbReference type="PANTHER" id="PTHR43788:SF8">
    <property type="entry name" value="DNA-BINDING PROTEIN SMUBP-2"/>
    <property type="match status" value="1"/>
</dbReference>
<evidence type="ECO:0000313" key="10">
    <source>
        <dbReference type="EMBL" id="MBA9087450.1"/>
    </source>
</evidence>
<dbReference type="InterPro" id="IPR041677">
    <property type="entry name" value="DNA2/NAM7_AAA_11"/>
</dbReference>
<dbReference type="RefSeq" id="WP_182538322.1">
    <property type="nucleotide sequence ID" value="NZ_JACJIP010000030.1"/>
</dbReference>
<name>A0A7W3SWD0_9BACL</name>
<evidence type="ECO:0000256" key="6">
    <source>
        <dbReference type="SAM" id="Coils"/>
    </source>
</evidence>
<sequence>MDKTNFLILLNGEDRTDKIELFVKDGRKLRVQFQGNIKEYEYKLENVVVRENPIVISIENKVVYHEDIPLFGVEHLLNFDGIIRVFFKNRKSSIYTANKIRIVDNSISTHNAQSILAYWRQISNFIGKDEGAGEVLNKIFQKLTFVSQESVLGSYINKEPVKNISSSTNNIIFPFNFNLSQKDALDHALKSNISVIEGPPGTGKTQTILNIISNIAIMQGKSVAVVSSNNAAVKNVKDKLEERNYQFFVASLGSKDNQKIFFDNLPQYESFFDDQYVLNENELMEKIQKLNHEIEFLMNLNNEKARVQQELAAYKIEKQHFDHYYETQNYHEMKQSFFRTTPEKIISFLADYTFATNNNKEDGLLYKAKLLIKYGFTNYKALKKHQMDMIIDLQQRYYSLKIESLEKTKDNLKQKLDHADYDQLLEKYQEYSSLLLKYTLHKKYHGWQQVELNERTYKKNFKTFINQFPVILSTTHSLRNCIPENYLFDYVIIDEASQVDLLSGVLALSCCKNVIIVGDTKQLPQIVNITIESKINLEYVDESYNYFRHNILSSILSLYKDELPKTLLKEHYRCHPKIIEFCNQKYYKGELVPFREEKEGDEPLILYRTSEGNHMRELKHSKGKFNQRELDVILYEVLQNPNFTEESNNKIGFVTPYRKQVEKAVDILADNIESDTIHKYQGREKLIMIMSTVLDQTQEGKKGLSFVDDPCMINVAVSRAQNCFILVTDHVLFSKYGREVSDLIRYMEYNTLDKNIVNSEIVSVFDLLYREYSNKLISLNRKIGKNSKHKSENIMWALLTDILNEERYIGLEFRFQILLNNLINYQDRFDEEEQQYIKNGASVDFIIYYKLNRKPILAIEVDGFEYHENDPSQLERDILKNNILSKFELPLLRFPTTGSREELTIRKKLDELLGY</sequence>
<protein>
    <submittedName>
        <fullName evidence="10">Superfamily I DNA and/or RNA helicase</fullName>
    </submittedName>
</protein>
<evidence type="ECO:0000256" key="5">
    <source>
        <dbReference type="ARBA" id="ARBA00022840"/>
    </source>
</evidence>
<dbReference type="AlphaFoldDB" id="A0A7W3SWD0"/>
<evidence type="ECO:0000256" key="2">
    <source>
        <dbReference type="ARBA" id="ARBA00022741"/>
    </source>
</evidence>
<evidence type="ECO:0000259" key="7">
    <source>
        <dbReference type="Pfam" id="PF10881"/>
    </source>
</evidence>
<accession>A0A7W3SWD0</accession>
<dbReference type="GO" id="GO:0005524">
    <property type="term" value="F:ATP binding"/>
    <property type="evidence" value="ECO:0007669"/>
    <property type="project" value="UniProtKB-KW"/>
</dbReference>
<dbReference type="GO" id="GO:0043139">
    <property type="term" value="F:5'-3' DNA helicase activity"/>
    <property type="evidence" value="ECO:0007669"/>
    <property type="project" value="TreeGrafter"/>
</dbReference>
<evidence type="ECO:0000313" key="11">
    <source>
        <dbReference type="Proteomes" id="UP000567067"/>
    </source>
</evidence>
<dbReference type="GO" id="GO:0016787">
    <property type="term" value="F:hydrolase activity"/>
    <property type="evidence" value="ECO:0007669"/>
    <property type="project" value="UniProtKB-KW"/>
</dbReference>
<dbReference type="EMBL" id="JACJIP010000030">
    <property type="protein sequence ID" value="MBA9087450.1"/>
    <property type="molecule type" value="Genomic_DNA"/>
</dbReference>
<keyword evidence="2" id="KW-0547">Nucleotide-binding</keyword>
<keyword evidence="6" id="KW-0175">Coiled coil</keyword>
<dbReference type="InterPro" id="IPR041679">
    <property type="entry name" value="DNA2/NAM7-like_C"/>
</dbReference>
<feature type="domain" description="DNA2/NAM7 helicase-like C-terminal" evidence="9">
    <location>
        <begin position="560"/>
        <end position="729"/>
    </location>
</feature>
<reference evidence="10 11" key="1">
    <citation type="submission" date="2020-08" db="EMBL/GenBank/DDBJ databases">
        <title>Genomic Encyclopedia of Type Strains, Phase III (KMG-III): the genomes of soil and plant-associated and newly described type strains.</title>
        <authorList>
            <person name="Whitman W."/>
        </authorList>
    </citation>
    <scope>NUCLEOTIDE SEQUENCE [LARGE SCALE GENOMIC DNA]</scope>
    <source>
        <strain evidence="10 11">CECT 8693</strain>
    </source>
</reference>
<organism evidence="10 11">
    <name type="scientific">Fontibacillus solani</name>
    <dbReference type="NCBI Taxonomy" id="1572857"/>
    <lineage>
        <taxon>Bacteria</taxon>
        <taxon>Bacillati</taxon>
        <taxon>Bacillota</taxon>
        <taxon>Bacilli</taxon>
        <taxon>Bacillales</taxon>
        <taxon>Paenibacillaceae</taxon>
        <taxon>Fontibacillus</taxon>
    </lineage>
</organism>
<evidence type="ECO:0000259" key="9">
    <source>
        <dbReference type="Pfam" id="PF13087"/>
    </source>
</evidence>
<feature type="coiled-coil region" evidence="6">
    <location>
        <begin position="280"/>
        <end position="317"/>
    </location>
</feature>
<keyword evidence="11" id="KW-1185">Reference proteome</keyword>
<dbReference type="Pfam" id="PF13086">
    <property type="entry name" value="AAA_11"/>
    <property type="match status" value="1"/>
</dbReference>
<dbReference type="Pfam" id="PF10881">
    <property type="entry name" value="DUF2726"/>
    <property type="match status" value="1"/>
</dbReference>
<comment type="caution">
    <text evidence="10">The sequence shown here is derived from an EMBL/GenBank/DDBJ whole genome shotgun (WGS) entry which is preliminary data.</text>
</comment>
<dbReference type="InterPro" id="IPR024402">
    <property type="entry name" value="DUF2726"/>
</dbReference>
<keyword evidence="4 10" id="KW-0347">Helicase</keyword>
<gene>
    <name evidence="10" type="ORF">FHR92_003935</name>
</gene>
<dbReference type="InterPro" id="IPR027417">
    <property type="entry name" value="P-loop_NTPase"/>
</dbReference>
<dbReference type="SUPFAM" id="SSF52540">
    <property type="entry name" value="P-loop containing nucleoside triphosphate hydrolases"/>
    <property type="match status" value="1"/>
</dbReference>
<evidence type="ECO:0000256" key="4">
    <source>
        <dbReference type="ARBA" id="ARBA00022806"/>
    </source>
</evidence>
<dbReference type="CDD" id="cd18808">
    <property type="entry name" value="SF1_C_Upf1"/>
    <property type="match status" value="1"/>
</dbReference>